<keyword evidence="2 6" id="KW-0812">Transmembrane</keyword>
<feature type="transmembrane region" description="Helical" evidence="6">
    <location>
        <begin position="53"/>
        <end position="73"/>
    </location>
</feature>
<feature type="domain" description="O-antigen ligase-related" evidence="7">
    <location>
        <begin position="207"/>
        <end position="361"/>
    </location>
</feature>
<comment type="subcellular location">
    <subcellularLocation>
        <location evidence="1">Membrane</location>
        <topology evidence="1">Multi-pass membrane protein</topology>
    </subcellularLocation>
</comment>
<evidence type="ECO:0000256" key="6">
    <source>
        <dbReference type="SAM" id="Phobius"/>
    </source>
</evidence>
<dbReference type="GO" id="GO:0016874">
    <property type="term" value="F:ligase activity"/>
    <property type="evidence" value="ECO:0007669"/>
    <property type="project" value="UniProtKB-KW"/>
</dbReference>
<dbReference type="PANTHER" id="PTHR37422:SF13">
    <property type="entry name" value="LIPOPOLYSACCHARIDE BIOSYNTHESIS PROTEIN PA4999-RELATED"/>
    <property type="match status" value="1"/>
</dbReference>
<evidence type="ECO:0000313" key="9">
    <source>
        <dbReference type="Proteomes" id="UP001061862"/>
    </source>
</evidence>
<reference evidence="8 9" key="1">
    <citation type="submission" date="2022-09" db="EMBL/GenBank/DDBJ databases">
        <title>Interaction between co-microsymbionts with complementary sets of symbiotic genes in legume-rhizobium systems.</title>
        <authorList>
            <person name="Safronova V."/>
            <person name="Sazanova A."/>
            <person name="Afonin A."/>
            <person name="Chirak E."/>
        </authorList>
    </citation>
    <scope>NUCLEOTIDE SEQUENCE [LARGE SCALE GENOMIC DNA]</scope>
    <source>
        <strain evidence="8 9">A18/4-1</strain>
    </source>
</reference>
<dbReference type="EMBL" id="CP104965">
    <property type="protein sequence ID" value="UXN69032.1"/>
    <property type="molecule type" value="Genomic_DNA"/>
</dbReference>
<sequence>MPLPLLVVGTGIWLVLVWILLPRLRGPAALLFMVLSARYLVTFYHDYTTRPLFGGQSLNSFVTLGITAACLFYSRRDLIRYRAILPVYGVIVALLVSGLLNMDFTGTLNALIRQFLFLGLMILVATAIDAEPNDGSVSRLMLAAFVVPLCYQLMSVVFRLGKASESDGSISYMGGYVHEGVFSILLLTALTIIALSGGLTWKRRTVYMAVIFVALFLANYRTSVIAAAPILLMHIVFGSANTARAGLANYVRAGAFMLAVIFGALMAVLLSQRMADLGTLLTSGGGLIKPPSEFGTEDRGLLSGRILIWSDYIYTTLRSDVSHLIFGFGPDSWQQVFSIYAHNVYISYIYEIGFVGTVLFLYMLGHFLWLAFSARPDKRWYLVGAHLCYGVLCLGTMPTFSIEGVLFYAVICGYTLYYYLAERVQSKHVMPRNNVRPFRLARARSLRRPRGLPDGTRPVAPTNTRKRTPVR</sequence>
<feature type="transmembrane region" description="Helical" evidence="6">
    <location>
        <begin position="110"/>
        <end position="128"/>
    </location>
</feature>
<keyword evidence="9" id="KW-1185">Reference proteome</keyword>
<evidence type="ECO:0000256" key="2">
    <source>
        <dbReference type="ARBA" id="ARBA00022692"/>
    </source>
</evidence>
<evidence type="ECO:0000256" key="1">
    <source>
        <dbReference type="ARBA" id="ARBA00004141"/>
    </source>
</evidence>
<feature type="transmembrane region" description="Helical" evidence="6">
    <location>
        <begin position="180"/>
        <end position="199"/>
    </location>
</feature>
<feature type="region of interest" description="Disordered" evidence="5">
    <location>
        <begin position="448"/>
        <end position="471"/>
    </location>
</feature>
<keyword evidence="3 6" id="KW-1133">Transmembrane helix</keyword>
<feature type="transmembrane region" description="Helical" evidence="6">
    <location>
        <begin position="348"/>
        <end position="372"/>
    </location>
</feature>
<evidence type="ECO:0000313" key="8">
    <source>
        <dbReference type="EMBL" id="UXN69032.1"/>
    </source>
</evidence>
<evidence type="ECO:0000256" key="4">
    <source>
        <dbReference type="ARBA" id="ARBA00023136"/>
    </source>
</evidence>
<protein>
    <submittedName>
        <fullName evidence="8">O-antigen ligase family protein</fullName>
    </submittedName>
</protein>
<feature type="transmembrane region" description="Helical" evidence="6">
    <location>
        <begin position="249"/>
        <end position="270"/>
    </location>
</feature>
<name>A0ABY6CA91_9HYPH</name>
<accession>A0ABY6CA91</accession>
<feature type="transmembrane region" description="Helical" evidence="6">
    <location>
        <begin position="85"/>
        <end position="104"/>
    </location>
</feature>
<feature type="transmembrane region" description="Helical" evidence="6">
    <location>
        <begin position="6"/>
        <end position="21"/>
    </location>
</feature>
<dbReference type="PANTHER" id="PTHR37422">
    <property type="entry name" value="TEICHURONIC ACID BIOSYNTHESIS PROTEIN TUAE"/>
    <property type="match status" value="1"/>
</dbReference>
<dbReference type="InterPro" id="IPR051533">
    <property type="entry name" value="WaaL-like"/>
</dbReference>
<feature type="transmembrane region" description="Helical" evidence="6">
    <location>
        <begin position="400"/>
        <end position="420"/>
    </location>
</feature>
<dbReference type="InterPro" id="IPR007016">
    <property type="entry name" value="O-antigen_ligase-rel_domated"/>
</dbReference>
<dbReference type="RefSeq" id="WP_262167236.1">
    <property type="nucleotide sequence ID" value="NZ_CP104965.1"/>
</dbReference>
<organism evidence="8 9">
    <name type="scientific">Devosia neptuniae</name>
    <dbReference type="NCBI Taxonomy" id="191302"/>
    <lineage>
        <taxon>Bacteria</taxon>
        <taxon>Pseudomonadati</taxon>
        <taxon>Pseudomonadota</taxon>
        <taxon>Alphaproteobacteria</taxon>
        <taxon>Hyphomicrobiales</taxon>
        <taxon>Devosiaceae</taxon>
        <taxon>Devosia</taxon>
    </lineage>
</organism>
<dbReference type="Pfam" id="PF04932">
    <property type="entry name" value="Wzy_C"/>
    <property type="match status" value="1"/>
</dbReference>
<keyword evidence="8" id="KW-0436">Ligase</keyword>
<evidence type="ECO:0000256" key="3">
    <source>
        <dbReference type="ARBA" id="ARBA00022989"/>
    </source>
</evidence>
<evidence type="ECO:0000259" key="7">
    <source>
        <dbReference type="Pfam" id="PF04932"/>
    </source>
</evidence>
<dbReference type="Proteomes" id="UP001061862">
    <property type="component" value="Chromosome"/>
</dbReference>
<proteinExistence type="predicted"/>
<evidence type="ECO:0000256" key="5">
    <source>
        <dbReference type="SAM" id="MobiDB-lite"/>
    </source>
</evidence>
<keyword evidence="4 6" id="KW-0472">Membrane</keyword>
<gene>
    <name evidence="8" type="ORF">N8A98_17565</name>
</gene>
<feature type="transmembrane region" description="Helical" evidence="6">
    <location>
        <begin position="206"/>
        <end position="237"/>
    </location>
</feature>
<feature type="transmembrane region" description="Helical" evidence="6">
    <location>
        <begin position="140"/>
        <end position="160"/>
    </location>
</feature>